<keyword evidence="1" id="KW-0812">Transmembrane</keyword>
<feature type="transmembrane region" description="Helical" evidence="1">
    <location>
        <begin position="45"/>
        <end position="64"/>
    </location>
</feature>
<proteinExistence type="predicted"/>
<comment type="caution">
    <text evidence="2">The sequence shown here is derived from an EMBL/GenBank/DDBJ whole genome shotgun (WGS) entry which is preliminary data.</text>
</comment>
<dbReference type="EMBL" id="JBHMBH010000021">
    <property type="protein sequence ID" value="MFB9714553.1"/>
    <property type="molecule type" value="Genomic_DNA"/>
</dbReference>
<keyword evidence="1" id="KW-1133">Transmembrane helix</keyword>
<sequence>MNAEQASGQQRLGLMMRALVRGLAWDVGVPLVAYYVFHVAGATDWAALLAATGAAGCRLLWTAFRRHSLNAFAMLMVIVFGLGLGLSFLTGDPRFLLLKDSAITGGLGMSFLVLAALGHPLTLDAAKTWRPERAGEMDREFHHNPAAHRWHLKISAVWGAGLIAEASTRAVLVYLLPIDVMVGVSAALAVIVFAALIVWSVWDRKRQQAAWSS</sequence>
<protein>
    <submittedName>
        <fullName evidence="2">VC0807 family protein</fullName>
    </submittedName>
</protein>
<feature type="transmembrane region" description="Helical" evidence="1">
    <location>
        <begin position="156"/>
        <end position="176"/>
    </location>
</feature>
<dbReference type="NCBIfam" id="NF041646">
    <property type="entry name" value="VC0807_fam"/>
    <property type="match status" value="1"/>
</dbReference>
<feature type="transmembrane region" description="Helical" evidence="1">
    <location>
        <begin position="102"/>
        <end position="123"/>
    </location>
</feature>
<dbReference type="RefSeq" id="WP_345046342.1">
    <property type="nucleotide sequence ID" value="NZ_BAABED010000001.1"/>
</dbReference>
<feature type="transmembrane region" description="Helical" evidence="1">
    <location>
        <begin position="18"/>
        <end position="39"/>
    </location>
</feature>
<evidence type="ECO:0000313" key="3">
    <source>
        <dbReference type="Proteomes" id="UP001589536"/>
    </source>
</evidence>
<accession>A0ABV5UPU8</accession>
<gene>
    <name evidence="2" type="ORF">ACFFPI_10505</name>
</gene>
<reference evidence="2 3" key="1">
    <citation type="submission" date="2024-09" db="EMBL/GenBank/DDBJ databases">
        <authorList>
            <person name="Sun Q."/>
            <person name="Mori K."/>
        </authorList>
    </citation>
    <scope>NUCLEOTIDE SEQUENCE [LARGE SCALE GENOMIC DNA]</scope>
    <source>
        <strain evidence="2 3">JCM 13519</strain>
    </source>
</reference>
<evidence type="ECO:0000256" key="1">
    <source>
        <dbReference type="SAM" id="Phobius"/>
    </source>
</evidence>
<keyword evidence="1" id="KW-0472">Membrane</keyword>
<dbReference type="Proteomes" id="UP001589536">
    <property type="component" value="Unassembled WGS sequence"/>
</dbReference>
<feature type="transmembrane region" description="Helical" evidence="1">
    <location>
        <begin position="182"/>
        <end position="202"/>
    </location>
</feature>
<organism evidence="2 3">
    <name type="scientific">Arthrobacter methylotrophus</name>
    <dbReference type="NCBI Taxonomy" id="121291"/>
    <lineage>
        <taxon>Bacteria</taxon>
        <taxon>Bacillati</taxon>
        <taxon>Actinomycetota</taxon>
        <taxon>Actinomycetes</taxon>
        <taxon>Micrococcales</taxon>
        <taxon>Micrococcaceae</taxon>
        <taxon>Arthrobacter</taxon>
    </lineage>
</organism>
<evidence type="ECO:0000313" key="2">
    <source>
        <dbReference type="EMBL" id="MFB9714553.1"/>
    </source>
</evidence>
<keyword evidence="3" id="KW-1185">Reference proteome</keyword>
<feature type="transmembrane region" description="Helical" evidence="1">
    <location>
        <begin position="71"/>
        <end position="90"/>
    </location>
</feature>
<name>A0ABV5UPU8_9MICC</name>